<reference evidence="1 2" key="1">
    <citation type="journal article" date="2011" name="J. Bacteriol.">
        <title>Genome sequence of Chthoniobacter flavus Ellin428, an aerobic heterotrophic soil bacterium.</title>
        <authorList>
            <person name="Kant R."/>
            <person name="van Passel M.W."/>
            <person name="Palva A."/>
            <person name="Lucas S."/>
            <person name="Lapidus A."/>
            <person name="Glavina Del Rio T."/>
            <person name="Dalin E."/>
            <person name="Tice H."/>
            <person name="Bruce D."/>
            <person name="Goodwin L."/>
            <person name="Pitluck S."/>
            <person name="Larimer F.W."/>
            <person name="Land M.L."/>
            <person name="Hauser L."/>
            <person name="Sangwan P."/>
            <person name="de Vos W.M."/>
            <person name="Janssen P.H."/>
            <person name="Smidt H."/>
        </authorList>
    </citation>
    <scope>NUCLEOTIDE SEQUENCE [LARGE SCALE GENOMIC DNA]</scope>
    <source>
        <strain evidence="1 2">Ellin428</strain>
    </source>
</reference>
<dbReference type="InParanoid" id="B4DBT7"/>
<sequence>MRRLLFGLALLGLIVAVRGRRSRRAPARLSLSSHSKPPTYDDIALRAYFIGLDHDANGDQPDPLRDWAEAEHELLA</sequence>
<dbReference type="Proteomes" id="UP000005824">
    <property type="component" value="Unassembled WGS sequence"/>
</dbReference>
<comment type="caution">
    <text evidence="1">The sequence shown here is derived from an EMBL/GenBank/DDBJ whole genome shotgun (WGS) entry which is preliminary data.</text>
</comment>
<evidence type="ECO:0000313" key="1">
    <source>
        <dbReference type="EMBL" id="EDY16116.1"/>
    </source>
</evidence>
<protein>
    <submittedName>
        <fullName evidence="1">Uncharacterized protein</fullName>
    </submittedName>
</protein>
<proteinExistence type="predicted"/>
<dbReference type="AlphaFoldDB" id="B4DBT7"/>
<dbReference type="EMBL" id="ABVL01000040">
    <property type="protein sequence ID" value="EDY16116.1"/>
    <property type="molecule type" value="Genomic_DNA"/>
</dbReference>
<organism evidence="1 2">
    <name type="scientific">Chthoniobacter flavus Ellin428</name>
    <dbReference type="NCBI Taxonomy" id="497964"/>
    <lineage>
        <taxon>Bacteria</taxon>
        <taxon>Pseudomonadati</taxon>
        <taxon>Verrucomicrobiota</taxon>
        <taxon>Spartobacteria</taxon>
        <taxon>Chthoniobacterales</taxon>
        <taxon>Chthoniobacteraceae</taxon>
        <taxon>Chthoniobacter</taxon>
    </lineage>
</organism>
<keyword evidence="2" id="KW-1185">Reference proteome</keyword>
<gene>
    <name evidence="1" type="ORF">CfE428DRAFT_6378</name>
</gene>
<dbReference type="RefSeq" id="WP_006983696.1">
    <property type="nucleotide sequence ID" value="NZ_ABVL01000040.1"/>
</dbReference>
<accession>B4DBT7</accession>
<evidence type="ECO:0000313" key="2">
    <source>
        <dbReference type="Proteomes" id="UP000005824"/>
    </source>
</evidence>
<name>B4DBT7_9BACT</name>